<feature type="region of interest" description="Disordered" evidence="1">
    <location>
        <begin position="24"/>
        <end position="49"/>
    </location>
</feature>
<sequence length="148" mass="15396">MVRGVRSGSMSGRSLRGRVLFQASASGSPSVPPPVAAGSGEFTPPQPRVLVAGPSSVSPLIAAGSGQSTPSLNTVVGSVPEDAVSLQEGGGDSFYESTLPEVWINGFNDFPMEVQELLYQMFMQSSIHASFGRGAVSISMDDDCPIKF</sequence>
<evidence type="ECO:0000313" key="3">
    <source>
        <dbReference type="Proteomes" id="UP000652761"/>
    </source>
</evidence>
<dbReference type="AlphaFoldDB" id="A0A843WUX7"/>
<comment type="caution">
    <text evidence="2">The sequence shown here is derived from an EMBL/GenBank/DDBJ whole genome shotgun (WGS) entry which is preliminary data.</text>
</comment>
<reference evidence="2" key="1">
    <citation type="submission" date="2017-07" db="EMBL/GenBank/DDBJ databases">
        <title>Taro Niue Genome Assembly and Annotation.</title>
        <authorList>
            <person name="Atibalentja N."/>
            <person name="Keating K."/>
            <person name="Fields C.J."/>
        </authorList>
    </citation>
    <scope>NUCLEOTIDE SEQUENCE</scope>
    <source>
        <strain evidence="2">Niue_2</strain>
        <tissue evidence="2">Leaf</tissue>
    </source>
</reference>
<evidence type="ECO:0000256" key="1">
    <source>
        <dbReference type="SAM" id="MobiDB-lite"/>
    </source>
</evidence>
<dbReference type="EMBL" id="NMUH01004275">
    <property type="protein sequence ID" value="MQM09031.1"/>
    <property type="molecule type" value="Genomic_DNA"/>
</dbReference>
<protein>
    <submittedName>
        <fullName evidence="2">Uncharacterized protein</fullName>
    </submittedName>
</protein>
<dbReference type="Proteomes" id="UP000652761">
    <property type="component" value="Unassembled WGS sequence"/>
</dbReference>
<gene>
    <name evidence="2" type="ORF">Taro_041891</name>
</gene>
<proteinExistence type="predicted"/>
<keyword evidence="3" id="KW-1185">Reference proteome</keyword>
<evidence type="ECO:0000313" key="2">
    <source>
        <dbReference type="EMBL" id="MQM09031.1"/>
    </source>
</evidence>
<accession>A0A843WUX7</accession>
<organism evidence="2 3">
    <name type="scientific">Colocasia esculenta</name>
    <name type="common">Wild taro</name>
    <name type="synonym">Arum esculentum</name>
    <dbReference type="NCBI Taxonomy" id="4460"/>
    <lineage>
        <taxon>Eukaryota</taxon>
        <taxon>Viridiplantae</taxon>
        <taxon>Streptophyta</taxon>
        <taxon>Embryophyta</taxon>
        <taxon>Tracheophyta</taxon>
        <taxon>Spermatophyta</taxon>
        <taxon>Magnoliopsida</taxon>
        <taxon>Liliopsida</taxon>
        <taxon>Araceae</taxon>
        <taxon>Aroideae</taxon>
        <taxon>Colocasieae</taxon>
        <taxon>Colocasia</taxon>
    </lineage>
</organism>
<name>A0A843WUX7_COLES</name>